<dbReference type="PANTHER" id="PTHR46008">
    <property type="entry name" value="LEAF RUST 10 DISEASE-RESISTANCE LOCUS RECEPTOR-LIKE PROTEIN KINASE-LIKE 1.4"/>
    <property type="match status" value="1"/>
</dbReference>
<dbReference type="FunFam" id="1.10.510.10:FF:000161">
    <property type="entry name" value="Wall-associated receptor kinase-like 20"/>
    <property type="match status" value="1"/>
</dbReference>
<dbReference type="AlphaFoldDB" id="A0A6A2ZMQ7"/>
<keyword evidence="4" id="KW-0812">Transmembrane</keyword>
<comment type="subcellular location">
    <subcellularLocation>
        <location evidence="1">Membrane</location>
        <topology evidence="1">Single-pass membrane protein</topology>
    </subcellularLocation>
</comment>
<dbReference type="GO" id="GO:0005524">
    <property type="term" value="F:ATP binding"/>
    <property type="evidence" value="ECO:0007669"/>
    <property type="project" value="UniProtKB-UniRule"/>
</dbReference>
<comment type="catalytic activity">
    <reaction evidence="12">
        <text>L-seryl-[protein] + ATP = O-phospho-L-seryl-[protein] + ADP + H(+)</text>
        <dbReference type="Rhea" id="RHEA:17989"/>
        <dbReference type="Rhea" id="RHEA-COMP:9863"/>
        <dbReference type="Rhea" id="RHEA-COMP:11604"/>
        <dbReference type="ChEBI" id="CHEBI:15378"/>
        <dbReference type="ChEBI" id="CHEBI:29999"/>
        <dbReference type="ChEBI" id="CHEBI:30616"/>
        <dbReference type="ChEBI" id="CHEBI:83421"/>
        <dbReference type="ChEBI" id="CHEBI:456216"/>
    </reaction>
</comment>
<keyword evidence="7" id="KW-0418">Kinase</keyword>
<dbReference type="PANTHER" id="PTHR46008:SF62">
    <property type="entry name" value="PROTEIN KINASE DOMAIN-CONTAINING PROTEIN"/>
    <property type="match status" value="1"/>
</dbReference>
<dbReference type="Gene3D" id="1.10.510.10">
    <property type="entry name" value="Transferase(Phosphotransferase) domain 1"/>
    <property type="match status" value="1"/>
</dbReference>
<keyword evidence="9" id="KW-1133">Transmembrane helix</keyword>
<evidence type="ECO:0000256" key="6">
    <source>
        <dbReference type="ARBA" id="ARBA00022741"/>
    </source>
</evidence>
<keyword evidence="3" id="KW-0808">Transferase</keyword>
<dbReference type="InterPro" id="IPR017441">
    <property type="entry name" value="Protein_kinase_ATP_BS"/>
</dbReference>
<dbReference type="Proteomes" id="UP000436088">
    <property type="component" value="Unassembled WGS sequence"/>
</dbReference>
<evidence type="ECO:0000256" key="1">
    <source>
        <dbReference type="ARBA" id="ARBA00004167"/>
    </source>
</evidence>
<dbReference type="GO" id="GO:0004674">
    <property type="term" value="F:protein serine/threonine kinase activity"/>
    <property type="evidence" value="ECO:0007669"/>
    <property type="project" value="UniProtKB-KW"/>
</dbReference>
<dbReference type="InterPro" id="IPR000719">
    <property type="entry name" value="Prot_kinase_dom"/>
</dbReference>
<dbReference type="InterPro" id="IPR011009">
    <property type="entry name" value="Kinase-like_dom_sf"/>
</dbReference>
<keyword evidence="5 17" id="KW-0732">Signal</keyword>
<keyword evidence="8 15" id="KW-0067">ATP-binding</keyword>
<keyword evidence="20" id="KW-1185">Reference proteome</keyword>
<accession>A0A6A2ZMQ7</accession>
<name>A0A6A2ZMQ7_HIBSY</name>
<dbReference type="GO" id="GO:0005886">
    <property type="term" value="C:plasma membrane"/>
    <property type="evidence" value="ECO:0007669"/>
    <property type="project" value="UniProtKB-ARBA"/>
</dbReference>
<evidence type="ECO:0000256" key="15">
    <source>
        <dbReference type="PROSITE-ProRule" id="PRU10141"/>
    </source>
</evidence>
<evidence type="ECO:0000256" key="16">
    <source>
        <dbReference type="SAM" id="MobiDB-lite"/>
    </source>
</evidence>
<dbReference type="InterPro" id="IPR008271">
    <property type="entry name" value="Ser/Thr_kinase_AS"/>
</dbReference>
<dbReference type="SUPFAM" id="SSF56112">
    <property type="entry name" value="Protein kinase-like (PK-like)"/>
    <property type="match status" value="1"/>
</dbReference>
<evidence type="ECO:0000256" key="3">
    <source>
        <dbReference type="ARBA" id="ARBA00022679"/>
    </source>
</evidence>
<dbReference type="EMBL" id="VEPZ02001120">
    <property type="protein sequence ID" value="KAE8693301.1"/>
    <property type="molecule type" value="Genomic_DNA"/>
</dbReference>
<evidence type="ECO:0000256" key="8">
    <source>
        <dbReference type="ARBA" id="ARBA00022840"/>
    </source>
</evidence>
<evidence type="ECO:0000256" key="11">
    <source>
        <dbReference type="ARBA" id="ARBA00023180"/>
    </source>
</evidence>
<evidence type="ECO:0000256" key="2">
    <source>
        <dbReference type="ARBA" id="ARBA00022527"/>
    </source>
</evidence>
<reference evidence="19" key="1">
    <citation type="submission" date="2019-09" db="EMBL/GenBank/DDBJ databases">
        <title>Draft genome information of white flower Hibiscus syriacus.</title>
        <authorList>
            <person name="Kim Y.-M."/>
        </authorList>
    </citation>
    <scope>NUCLEOTIDE SEQUENCE [LARGE SCALE GENOMIC DNA]</scope>
    <source>
        <strain evidence="19">YM2019G1</strain>
    </source>
</reference>
<feature type="signal peptide" evidence="17">
    <location>
        <begin position="1"/>
        <end position="29"/>
    </location>
</feature>
<feature type="chain" id="PRO_5025414232" evidence="17">
    <location>
        <begin position="30"/>
        <end position="669"/>
    </location>
</feature>
<dbReference type="Gene3D" id="3.30.200.20">
    <property type="entry name" value="Phosphorylase Kinase, domain 1"/>
    <property type="match status" value="1"/>
</dbReference>
<evidence type="ECO:0000256" key="4">
    <source>
        <dbReference type="ARBA" id="ARBA00022692"/>
    </source>
</evidence>
<feature type="region of interest" description="Disordered" evidence="16">
    <location>
        <begin position="640"/>
        <end position="669"/>
    </location>
</feature>
<comment type="catalytic activity">
    <reaction evidence="13">
        <text>L-threonyl-[protein] + ATP = O-phospho-L-threonyl-[protein] + ADP + H(+)</text>
        <dbReference type="Rhea" id="RHEA:46608"/>
        <dbReference type="Rhea" id="RHEA-COMP:11060"/>
        <dbReference type="Rhea" id="RHEA-COMP:11605"/>
        <dbReference type="ChEBI" id="CHEBI:15378"/>
        <dbReference type="ChEBI" id="CHEBI:30013"/>
        <dbReference type="ChEBI" id="CHEBI:30616"/>
        <dbReference type="ChEBI" id="CHEBI:61977"/>
        <dbReference type="ChEBI" id="CHEBI:456216"/>
    </reaction>
</comment>
<proteinExistence type="predicted"/>
<dbReference type="SMART" id="SM00220">
    <property type="entry name" value="S_TKc"/>
    <property type="match status" value="1"/>
</dbReference>
<evidence type="ECO:0000256" key="7">
    <source>
        <dbReference type="ARBA" id="ARBA00022777"/>
    </source>
</evidence>
<evidence type="ECO:0000256" key="5">
    <source>
        <dbReference type="ARBA" id="ARBA00022729"/>
    </source>
</evidence>
<dbReference type="Pfam" id="PF00069">
    <property type="entry name" value="Pkinase"/>
    <property type="match status" value="1"/>
</dbReference>
<evidence type="ECO:0000256" key="17">
    <source>
        <dbReference type="SAM" id="SignalP"/>
    </source>
</evidence>
<feature type="compositionally biased region" description="Polar residues" evidence="16">
    <location>
        <begin position="646"/>
        <end position="669"/>
    </location>
</feature>
<gene>
    <name evidence="19" type="ORF">F3Y22_tig00110813pilonHSYRG00119</name>
</gene>
<evidence type="ECO:0000313" key="19">
    <source>
        <dbReference type="EMBL" id="KAE8693301.1"/>
    </source>
</evidence>
<evidence type="ECO:0000313" key="20">
    <source>
        <dbReference type="Proteomes" id="UP000436088"/>
    </source>
</evidence>
<comment type="caution">
    <text evidence="19">The sequence shown here is derived from an EMBL/GenBank/DDBJ whole genome shotgun (WGS) entry which is preliminary data.</text>
</comment>
<dbReference type="PROSITE" id="PS50011">
    <property type="entry name" value="PROTEIN_KINASE_DOM"/>
    <property type="match status" value="1"/>
</dbReference>
<keyword evidence="11" id="KW-0325">Glycoprotein</keyword>
<evidence type="ECO:0000256" key="13">
    <source>
        <dbReference type="ARBA" id="ARBA00047951"/>
    </source>
</evidence>
<feature type="domain" description="Protein kinase" evidence="18">
    <location>
        <begin position="295"/>
        <end position="575"/>
    </location>
</feature>
<keyword evidence="10" id="KW-0472">Membrane</keyword>
<keyword evidence="2" id="KW-0723">Serine/threonine-protein kinase</keyword>
<evidence type="ECO:0000256" key="12">
    <source>
        <dbReference type="ARBA" id="ARBA00047558"/>
    </source>
</evidence>
<keyword evidence="6 15" id="KW-0547">Nucleotide-binding</keyword>
<evidence type="ECO:0000259" key="18">
    <source>
        <dbReference type="PROSITE" id="PS50011"/>
    </source>
</evidence>
<organism evidence="19 20">
    <name type="scientific">Hibiscus syriacus</name>
    <name type="common">Rose of Sharon</name>
    <dbReference type="NCBI Taxonomy" id="106335"/>
    <lineage>
        <taxon>Eukaryota</taxon>
        <taxon>Viridiplantae</taxon>
        <taxon>Streptophyta</taxon>
        <taxon>Embryophyta</taxon>
        <taxon>Tracheophyta</taxon>
        <taxon>Spermatophyta</taxon>
        <taxon>Magnoliopsida</taxon>
        <taxon>eudicotyledons</taxon>
        <taxon>Gunneridae</taxon>
        <taxon>Pentapetalae</taxon>
        <taxon>rosids</taxon>
        <taxon>malvids</taxon>
        <taxon>Malvales</taxon>
        <taxon>Malvaceae</taxon>
        <taxon>Malvoideae</taxon>
        <taxon>Hibiscus</taxon>
    </lineage>
</organism>
<evidence type="ECO:0000256" key="14">
    <source>
        <dbReference type="ARBA" id="ARBA00056804"/>
    </source>
</evidence>
<evidence type="ECO:0000256" key="10">
    <source>
        <dbReference type="ARBA" id="ARBA00023136"/>
    </source>
</evidence>
<dbReference type="PROSITE" id="PS00107">
    <property type="entry name" value="PROTEIN_KINASE_ATP"/>
    <property type="match status" value="1"/>
</dbReference>
<comment type="function">
    <text evidence="14">Serine/threonine-protein kinase that may function as a signaling receptor of extracellular matrix component.</text>
</comment>
<dbReference type="FunFam" id="3.30.200.20:FF:000481">
    <property type="entry name" value="Wall-associated receptor kinase-like 14"/>
    <property type="match status" value="1"/>
</dbReference>
<sequence length="669" mass="74020">MENPKMMKLYFSITVTSFFVISQVNSVHSENKCQGSCVNGNSTRFLPFPFGFSSGCPIQLNCSSSSGVVIGDFHVLKVSSTDIIVDLPNKCDRQLASLAVLFGANYAPSAANYLLLENCSKPLQTPCEISATFLERSFKVKPCVAKSDTTSCLTGSNGGRLLSFDEVNNTQCRFLFSSTTILADPASDSAFSLEMGRVNLKWWIKGECNCDTNAGCTKLRMVTKRWGFSAFAMKGLTVMDSKKAVVAGEFPSAMLQNSYLENAEMNAKRRLCEAAGSTSVPFYSYREIERATDGFSDKHRLGTGAYGTVYAGKLHNDELVAIKRFRYRDPDSIDQVMNEIKLLSSVSHTNHVRLLGCCIEEGEPILVYEFMPNGTLSQHLQRERGEGLPWTVRLTIAAETAKAIAYLHSVNPPIFHRDIKSSNILLDYNFRSKVADFGLSRLGMTESSHISTAPQGTPGYLDPQYHQYFYLSDKSDVYSFGVVLIEIISALKVVDFSRPHCEVNLAALATDRIGRGCMDEIIDPYLDLHRDSWTLSSIHNVAELAFRCLSFHPDMRPTMLEAAEELERIRLSAWVPCMCIGSPSASCCPSSYDESETFSSNKTSAEKSMTVESRSLMVKQMEGNCLPSLDDVKTSSPVSVHDHWLSDQSSPSTNSLLGNQTLQKSTQIR</sequence>
<feature type="binding site" evidence="15">
    <location>
        <position position="323"/>
    </location>
    <ligand>
        <name>ATP</name>
        <dbReference type="ChEBI" id="CHEBI:30616"/>
    </ligand>
</feature>
<protein>
    <submittedName>
        <fullName evidence="19">Wall-associated receptor kinase-like 14</fullName>
    </submittedName>
</protein>
<dbReference type="PROSITE" id="PS00108">
    <property type="entry name" value="PROTEIN_KINASE_ST"/>
    <property type="match status" value="1"/>
</dbReference>
<evidence type="ECO:0000256" key="9">
    <source>
        <dbReference type="ARBA" id="ARBA00022989"/>
    </source>
</evidence>